<evidence type="ECO:0000313" key="3">
    <source>
        <dbReference type="EMBL" id="RAJ83527.1"/>
    </source>
</evidence>
<name>A0A327W2M6_9BACT</name>
<proteinExistence type="predicted"/>
<keyword evidence="4" id="KW-1185">Reference proteome</keyword>
<dbReference type="InterPro" id="IPR039449">
    <property type="entry name" value="TssO"/>
</dbReference>
<feature type="coiled-coil region" evidence="1">
    <location>
        <begin position="131"/>
        <end position="165"/>
    </location>
</feature>
<sequence>MEPLNSQIRRKGFLLFLLFYLLTTGLLILGVFLYYQVPVAENNMLRSELIYHGERWARQQQFSDGLGKVKQELSTVNDPGQNSSYVDQLIATTLAGMRNHISPKESGFNFYDDILQCCLSLQQSKQQLRECRDAQQTIMALRMEVSQLQQQLDGKSRELENCRLLMMANHTQTSP</sequence>
<keyword evidence="2" id="KW-0812">Transmembrane</keyword>
<reference evidence="3 4" key="1">
    <citation type="submission" date="2018-06" db="EMBL/GenBank/DDBJ databases">
        <title>Genomic Encyclopedia of Archaeal and Bacterial Type Strains, Phase II (KMG-II): from individual species to whole genera.</title>
        <authorList>
            <person name="Goeker M."/>
        </authorList>
    </citation>
    <scope>NUCLEOTIDE SEQUENCE [LARGE SCALE GENOMIC DNA]</scope>
    <source>
        <strain evidence="3 4">DSM 29821</strain>
    </source>
</reference>
<dbReference type="OrthoDB" id="656843at2"/>
<comment type="caution">
    <text evidence="3">The sequence shown here is derived from an EMBL/GenBank/DDBJ whole genome shotgun (WGS) entry which is preliminary data.</text>
</comment>
<keyword evidence="1" id="KW-0175">Coiled coil</keyword>
<gene>
    <name evidence="3" type="ORF">CLV59_103495</name>
</gene>
<dbReference type="AlphaFoldDB" id="A0A327W2M6"/>
<evidence type="ECO:0000256" key="2">
    <source>
        <dbReference type="SAM" id="Phobius"/>
    </source>
</evidence>
<dbReference type="Pfam" id="PF17561">
    <property type="entry name" value="TssO"/>
    <property type="match status" value="1"/>
</dbReference>
<evidence type="ECO:0000256" key="1">
    <source>
        <dbReference type="SAM" id="Coils"/>
    </source>
</evidence>
<keyword evidence="2" id="KW-1133">Transmembrane helix</keyword>
<keyword evidence="2" id="KW-0472">Membrane</keyword>
<dbReference type="EMBL" id="QLMA01000003">
    <property type="protein sequence ID" value="RAJ83527.1"/>
    <property type="molecule type" value="Genomic_DNA"/>
</dbReference>
<protein>
    <submittedName>
        <fullName evidence="3">Uncharacterized protein</fullName>
    </submittedName>
</protein>
<feature type="transmembrane region" description="Helical" evidence="2">
    <location>
        <begin position="12"/>
        <end position="35"/>
    </location>
</feature>
<accession>A0A327W2M6</accession>
<dbReference type="RefSeq" id="WP_146616169.1">
    <property type="nucleotide sequence ID" value="NZ_QLMA01000003.1"/>
</dbReference>
<dbReference type="Proteomes" id="UP000249819">
    <property type="component" value="Unassembled WGS sequence"/>
</dbReference>
<organism evidence="3 4">
    <name type="scientific">Chitinophaga dinghuensis</name>
    <dbReference type="NCBI Taxonomy" id="1539050"/>
    <lineage>
        <taxon>Bacteria</taxon>
        <taxon>Pseudomonadati</taxon>
        <taxon>Bacteroidota</taxon>
        <taxon>Chitinophagia</taxon>
        <taxon>Chitinophagales</taxon>
        <taxon>Chitinophagaceae</taxon>
        <taxon>Chitinophaga</taxon>
    </lineage>
</organism>
<evidence type="ECO:0000313" key="4">
    <source>
        <dbReference type="Proteomes" id="UP000249819"/>
    </source>
</evidence>